<dbReference type="EMBL" id="CDHN01000006">
    <property type="protein sequence ID" value="CEJ93953.1"/>
    <property type="molecule type" value="Genomic_DNA"/>
</dbReference>
<evidence type="ECO:0008006" key="4">
    <source>
        <dbReference type="Google" id="ProtNLM"/>
    </source>
</evidence>
<dbReference type="HOGENOM" id="CLU_008321_1_0_1"/>
<dbReference type="PANTHER" id="PTHR22684:SF0">
    <property type="entry name" value="RIBOSOME QUALITY CONTROL COMPLEX SUBUNIT TCF25"/>
    <property type="match status" value="1"/>
</dbReference>
<feature type="region of interest" description="Disordered" evidence="1">
    <location>
        <begin position="1"/>
        <end position="110"/>
    </location>
</feature>
<organism evidence="2 3">
    <name type="scientific">[Torrubiella] hemipterigena</name>
    <dbReference type="NCBI Taxonomy" id="1531966"/>
    <lineage>
        <taxon>Eukaryota</taxon>
        <taxon>Fungi</taxon>
        <taxon>Dikarya</taxon>
        <taxon>Ascomycota</taxon>
        <taxon>Pezizomycotina</taxon>
        <taxon>Sordariomycetes</taxon>
        <taxon>Hypocreomycetidae</taxon>
        <taxon>Hypocreales</taxon>
        <taxon>Clavicipitaceae</taxon>
        <taxon>Clavicipitaceae incertae sedis</taxon>
        <taxon>'Torrubiella' clade</taxon>
    </lineage>
</organism>
<dbReference type="AlphaFoldDB" id="A0A0A1TQF2"/>
<accession>A0A0A1TQF2</accession>
<keyword evidence="3" id="KW-1185">Reference proteome</keyword>
<evidence type="ECO:0000313" key="2">
    <source>
        <dbReference type="EMBL" id="CEJ93953.1"/>
    </source>
</evidence>
<evidence type="ECO:0000313" key="3">
    <source>
        <dbReference type="Proteomes" id="UP000039046"/>
    </source>
</evidence>
<dbReference type="OrthoDB" id="205993at2759"/>
<gene>
    <name evidence="2" type="ORF">VHEMI09511</name>
</gene>
<feature type="compositionally biased region" description="Basic residues" evidence="1">
    <location>
        <begin position="86"/>
        <end position="98"/>
    </location>
</feature>
<dbReference type="InterPro" id="IPR006994">
    <property type="entry name" value="TCF25/Rqc1"/>
</dbReference>
<sequence>MSSRQLRKLQKQRDEAQASSIAADEGSDSADNSDGAAVRASPARPNLFAALGGEDEEEPPTEDEEDQPDEVMADEKIEATPTISSKNKRKKKKKKAKKASAANNEVAKDSEDEIDKALKDLKVSSQEQTGAAGAPKRNFALQAELFGINPYHLKAMNEMRNLFGREVIESAQAEEDQEQARRMGGSRRQQMQAMRQQVDLETFLREPPGAPKLPEVSLRRNLFIQGKEHWPKQSAGGLTMKEVGKAEDGSSTEYAYIHEKAYDEIQSVFFGCVQLGDPMRMVHMLKRVPYHVSTLLQVSFVAKQDQNMALSSELCERALFTFGRVTTSAFRQDVEQGRARLDFRRPENRQFWLAGYHYIRSLLRKGTFRTALEWSKLLYALDTTDPFAMRHYLHFLAVRSYEGQWLLKFLDDLRDNGEHEDSVYIEQSRVLAKLQLGDTAGARADLEVGIKTLPWLYCALFQELGLDAPPSIWGMNAESDSRQFWVKLYIYLAKDIWNNTGATSLLQQVAKSMEKVDVSTLPADDSSPGLDATRLAYLEGQTGLLAVAPRALLDQQPNYEFDPLPPKEEDNVFTGEGTRLPWTASRTSSQAGVNDMLARLQAMGMRQGGGPRVARGAMQAAADPDNSDADYESDEELRRDLEEHARRANEPGMFDALWQMLGMRGAEQQAASEMIIEGGPTPGAWPEDYDVEDDAFDGDYAEDDHVEETH</sequence>
<dbReference type="GO" id="GO:1990112">
    <property type="term" value="C:RQC complex"/>
    <property type="evidence" value="ECO:0007669"/>
    <property type="project" value="TreeGrafter"/>
</dbReference>
<feature type="region of interest" description="Disordered" evidence="1">
    <location>
        <begin position="679"/>
        <end position="710"/>
    </location>
</feature>
<feature type="compositionally biased region" description="Basic residues" evidence="1">
    <location>
        <begin position="1"/>
        <end position="10"/>
    </location>
</feature>
<name>A0A0A1TQF2_9HYPO</name>
<dbReference type="STRING" id="1531966.A0A0A1TQF2"/>
<dbReference type="GO" id="GO:1990116">
    <property type="term" value="P:ribosome-associated ubiquitin-dependent protein catabolic process"/>
    <property type="evidence" value="ECO:0007669"/>
    <property type="project" value="TreeGrafter"/>
</dbReference>
<dbReference type="GO" id="GO:0072344">
    <property type="term" value="P:rescue of stalled ribosome"/>
    <property type="evidence" value="ECO:0007669"/>
    <property type="project" value="TreeGrafter"/>
</dbReference>
<feature type="compositionally biased region" description="Acidic residues" evidence="1">
    <location>
        <begin position="625"/>
        <end position="635"/>
    </location>
</feature>
<dbReference type="Proteomes" id="UP000039046">
    <property type="component" value="Unassembled WGS sequence"/>
</dbReference>
<feature type="compositionally biased region" description="Acidic residues" evidence="1">
    <location>
        <begin position="687"/>
        <end position="710"/>
    </location>
</feature>
<feature type="compositionally biased region" description="Acidic residues" evidence="1">
    <location>
        <begin position="53"/>
        <end position="72"/>
    </location>
</feature>
<protein>
    <recommendedName>
        <fullName evidence="4">Nulp1-pending protein</fullName>
    </recommendedName>
</protein>
<proteinExistence type="predicted"/>
<reference evidence="2 3" key="1">
    <citation type="journal article" date="2015" name="Genome Announc.">
        <title>Draft Genome Sequence and Gene Annotation of the Entomopathogenic Fungus Verticillium hemipterigenum.</title>
        <authorList>
            <person name="Horn F."/>
            <person name="Habel A."/>
            <person name="Scharf D.H."/>
            <person name="Dworschak J."/>
            <person name="Brakhage A.A."/>
            <person name="Guthke R."/>
            <person name="Hertweck C."/>
            <person name="Linde J."/>
        </authorList>
    </citation>
    <scope>NUCLEOTIDE SEQUENCE [LARGE SCALE GENOMIC DNA]</scope>
</reference>
<feature type="region of interest" description="Disordered" evidence="1">
    <location>
        <begin position="606"/>
        <end position="638"/>
    </location>
</feature>
<dbReference type="PANTHER" id="PTHR22684">
    <property type="entry name" value="NULP1-RELATED"/>
    <property type="match status" value="1"/>
</dbReference>
<evidence type="ECO:0000256" key="1">
    <source>
        <dbReference type="SAM" id="MobiDB-lite"/>
    </source>
</evidence>
<dbReference type="Pfam" id="PF04910">
    <property type="entry name" value="Tcf25"/>
    <property type="match status" value="1"/>
</dbReference>